<evidence type="ECO:0000313" key="3">
    <source>
        <dbReference type="Proteomes" id="UP000837857"/>
    </source>
</evidence>
<gene>
    <name evidence="2" type="ORF">IPOD504_LOCUS17</name>
</gene>
<name>A0ABN8HN07_9NEOP</name>
<dbReference type="EMBL" id="OW152813">
    <property type="protein sequence ID" value="CAH2034187.1"/>
    <property type="molecule type" value="Genomic_DNA"/>
</dbReference>
<protein>
    <submittedName>
        <fullName evidence="2">Uncharacterized protein</fullName>
    </submittedName>
</protein>
<keyword evidence="3" id="KW-1185">Reference proteome</keyword>
<organism evidence="2 3">
    <name type="scientific">Iphiclides podalirius</name>
    <name type="common">scarce swallowtail</name>
    <dbReference type="NCBI Taxonomy" id="110791"/>
    <lineage>
        <taxon>Eukaryota</taxon>
        <taxon>Metazoa</taxon>
        <taxon>Ecdysozoa</taxon>
        <taxon>Arthropoda</taxon>
        <taxon>Hexapoda</taxon>
        <taxon>Insecta</taxon>
        <taxon>Pterygota</taxon>
        <taxon>Neoptera</taxon>
        <taxon>Endopterygota</taxon>
        <taxon>Lepidoptera</taxon>
        <taxon>Glossata</taxon>
        <taxon>Ditrysia</taxon>
        <taxon>Papilionoidea</taxon>
        <taxon>Papilionidae</taxon>
        <taxon>Papilioninae</taxon>
        <taxon>Iphiclides</taxon>
    </lineage>
</organism>
<feature type="non-terminal residue" evidence="2">
    <location>
        <position position="1"/>
    </location>
</feature>
<sequence>MGRSAREVSLSFGAARDSSHSRTKAQWPNTSYSVRSTNAHGRLEHAVRHQFATPLSHNSINQERWLPIDFHLSSIMLAKWDRVRLRIWLGAGGPSNPRPVP</sequence>
<evidence type="ECO:0000313" key="2">
    <source>
        <dbReference type="EMBL" id="CAH2034187.1"/>
    </source>
</evidence>
<feature type="region of interest" description="Disordered" evidence="1">
    <location>
        <begin position="1"/>
        <end position="32"/>
    </location>
</feature>
<evidence type="ECO:0000256" key="1">
    <source>
        <dbReference type="SAM" id="MobiDB-lite"/>
    </source>
</evidence>
<reference evidence="2" key="1">
    <citation type="submission" date="2022-03" db="EMBL/GenBank/DDBJ databases">
        <authorList>
            <person name="Martin H S."/>
        </authorList>
    </citation>
    <scope>NUCLEOTIDE SEQUENCE</scope>
</reference>
<proteinExistence type="predicted"/>
<dbReference type="Proteomes" id="UP000837857">
    <property type="component" value="Chromosome 1"/>
</dbReference>
<accession>A0ABN8HN07</accession>